<comment type="caution">
    <text evidence="3">The sequence shown here is derived from an EMBL/GenBank/DDBJ whole genome shotgun (WGS) entry which is preliminary data.</text>
</comment>
<dbReference type="RefSeq" id="WP_309561139.1">
    <property type="nucleotide sequence ID" value="NZ_JAVJIU010000002.1"/>
</dbReference>
<dbReference type="Pfam" id="PF00436">
    <property type="entry name" value="SSB"/>
    <property type="match status" value="1"/>
</dbReference>
<gene>
    <name evidence="3" type="ORF">RE431_06420</name>
</gene>
<keyword evidence="1 2" id="KW-0238">DNA-binding</keyword>
<dbReference type="EMBL" id="JAVJIU010000002">
    <property type="protein sequence ID" value="MDR5590266.1"/>
    <property type="molecule type" value="Genomic_DNA"/>
</dbReference>
<dbReference type="GO" id="GO:0003677">
    <property type="term" value="F:DNA binding"/>
    <property type="evidence" value="ECO:0007669"/>
    <property type="project" value="UniProtKB-KW"/>
</dbReference>
<evidence type="ECO:0000256" key="1">
    <source>
        <dbReference type="ARBA" id="ARBA00023125"/>
    </source>
</evidence>
<evidence type="ECO:0000256" key="2">
    <source>
        <dbReference type="PROSITE-ProRule" id="PRU00252"/>
    </source>
</evidence>
<organism evidence="3 4">
    <name type="scientific">Christiangramia sediminicola</name>
    <dbReference type="NCBI Taxonomy" id="3073267"/>
    <lineage>
        <taxon>Bacteria</taxon>
        <taxon>Pseudomonadati</taxon>
        <taxon>Bacteroidota</taxon>
        <taxon>Flavobacteriia</taxon>
        <taxon>Flavobacteriales</taxon>
        <taxon>Flavobacteriaceae</taxon>
        <taxon>Christiangramia</taxon>
    </lineage>
</organism>
<proteinExistence type="predicted"/>
<evidence type="ECO:0000313" key="4">
    <source>
        <dbReference type="Proteomes" id="UP001257234"/>
    </source>
</evidence>
<sequence length="120" mass="13676">MEILQITGYIGSDAECKQESENKFLTRFSVASTKRWNDRETGEEKESTNWYTIFRRSSKHPQKLLNHLKKGNKIYIAGQPSYGVNTHGNGVRVEVILNSKEIEILTFVNSIQGNSNENPS</sequence>
<protein>
    <submittedName>
        <fullName evidence="3">Single-stranded DNA-binding protein</fullName>
    </submittedName>
</protein>
<dbReference type="SUPFAM" id="SSF50249">
    <property type="entry name" value="Nucleic acid-binding proteins"/>
    <property type="match status" value="1"/>
</dbReference>
<reference evidence="4" key="1">
    <citation type="submission" date="2023-07" db="EMBL/GenBank/DDBJ databases">
        <title>Christiangramia sp. SM2212., a novel bacterium of the family Flavobacteriaceae isolated from the sea sediment.</title>
        <authorList>
            <person name="Wang J."/>
            <person name="Zhang X."/>
        </authorList>
    </citation>
    <scope>NUCLEOTIDE SEQUENCE [LARGE SCALE GENOMIC DNA]</scope>
    <source>
        <strain evidence="4">SM2212</strain>
    </source>
</reference>
<dbReference type="Gene3D" id="2.40.50.140">
    <property type="entry name" value="Nucleic acid-binding proteins"/>
    <property type="match status" value="1"/>
</dbReference>
<dbReference type="InterPro" id="IPR000424">
    <property type="entry name" value="Primosome_PriB/ssb"/>
</dbReference>
<dbReference type="PROSITE" id="PS50935">
    <property type="entry name" value="SSB"/>
    <property type="match status" value="1"/>
</dbReference>
<keyword evidence="4" id="KW-1185">Reference proteome</keyword>
<dbReference type="Proteomes" id="UP001257234">
    <property type="component" value="Unassembled WGS sequence"/>
</dbReference>
<accession>A0ABU1EPE6</accession>
<evidence type="ECO:0000313" key="3">
    <source>
        <dbReference type="EMBL" id="MDR5590266.1"/>
    </source>
</evidence>
<name>A0ABU1EPE6_9FLAO</name>
<dbReference type="InterPro" id="IPR012340">
    <property type="entry name" value="NA-bd_OB-fold"/>
</dbReference>